<evidence type="ECO:0000259" key="2">
    <source>
        <dbReference type="PROSITE" id="PS50090"/>
    </source>
</evidence>
<name>A0A8C4X0W4_EPTBU</name>
<evidence type="ECO:0000259" key="3">
    <source>
        <dbReference type="PROSITE" id="PS51029"/>
    </source>
</evidence>
<evidence type="ECO:0008006" key="6">
    <source>
        <dbReference type="Google" id="ProtNLM"/>
    </source>
</evidence>
<proteinExistence type="predicted"/>
<organism evidence="4 5">
    <name type="scientific">Eptatretus burgeri</name>
    <name type="common">Inshore hagfish</name>
    <dbReference type="NCBI Taxonomy" id="7764"/>
    <lineage>
        <taxon>Eukaryota</taxon>
        <taxon>Metazoa</taxon>
        <taxon>Chordata</taxon>
        <taxon>Craniata</taxon>
        <taxon>Vertebrata</taxon>
        <taxon>Cyclostomata</taxon>
        <taxon>Myxini</taxon>
        <taxon>Myxiniformes</taxon>
        <taxon>Myxinidae</taxon>
        <taxon>Eptatretinae</taxon>
        <taxon>Eptatretus</taxon>
    </lineage>
</organism>
<dbReference type="Ensembl" id="ENSEBUT00000025841.1">
    <property type="protein sequence ID" value="ENSEBUP00000025265.1"/>
    <property type="gene ID" value="ENSEBUG00000015586.1"/>
</dbReference>
<evidence type="ECO:0000313" key="4">
    <source>
        <dbReference type="Ensembl" id="ENSEBUP00000025265.1"/>
    </source>
</evidence>
<dbReference type="PANTHER" id="PTHR47595">
    <property type="entry name" value="HEAT SHOCK 70 KDA PROTEIN 14"/>
    <property type="match status" value="1"/>
</dbReference>
<accession>A0A8C4X0W4</accession>
<dbReference type="GeneTree" id="ENSGT00930000152745"/>
<keyword evidence="5" id="KW-1185">Reference proteome</keyword>
<reference evidence="4" key="2">
    <citation type="submission" date="2025-09" db="UniProtKB">
        <authorList>
            <consortium name="Ensembl"/>
        </authorList>
    </citation>
    <scope>IDENTIFICATION</scope>
</reference>
<dbReference type="AlphaFoldDB" id="A0A8C4X0W4"/>
<dbReference type="InterPro" id="IPR006578">
    <property type="entry name" value="MADF-dom"/>
</dbReference>
<dbReference type="Pfam" id="PF13837">
    <property type="entry name" value="Myb_DNA-bind_4"/>
    <property type="match status" value="1"/>
</dbReference>
<dbReference type="Gene3D" id="1.10.10.60">
    <property type="entry name" value="Homeodomain-like"/>
    <property type="match status" value="1"/>
</dbReference>
<feature type="region of interest" description="Disordered" evidence="1">
    <location>
        <begin position="176"/>
        <end position="217"/>
    </location>
</feature>
<feature type="domain" description="MADF" evidence="3">
    <location>
        <begin position="63"/>
        <end position="155"/>
    </location>
</feature>
<dbReference type="InterPro" id="IPR044822">
    <property type="entry name" value="Myb_DNA-bind_4"/>
</dbReference>
<dbReference type="PROSITE" id="PS50090">
    <property type="entry name" value="MYB_LIKE"/>
    <property type="match status" value="1"/>
</dbReference>
<sequence>MAAVELKAVCASTSNFTITEDDIKFFNGRTIEEVQPASSSSMTLSEGIPNEDVAHEDDAKKNWSNAEVKALIHLYEENKASFENNFIRRKDIWQKITKKLNNEGGTTFSVEEVDKKWRNLKDRYKRNVEMKKQTGKGKSKWQFFDLMGQMLQKDPAVNPPRIARARCSHTVETAEAATLTEGSQEQKVFPPVPSTSPPPAAPASSKKRSRSNDDDDAPQWVICLMEGAEARNKKARKLLKKVYKEEKRRNDLFERFLDMKCSSDNDNNT</sequence>
<dbReference type="SMART" id="SM00595">
    <property type="entry name" value="MADF"/>
    <property type="match status" value="1"/>
</dbReference>
<dbReference type="PROSITE" id="PS51029">
    <property type="entry name" value="MADF"/>
    <property type="match status" value="1"/>
</dbReference>
<dbReference type="PANTHER" id="PTHR47595:SF1">
    <property type="entry name" value="MYB_SANT-LIKE DNA-BINDING DOMAIN-CONTAINING PROTEIN"/>
    <property type="match status" value="1"/>
</dbReference>
<protein>
    <recommendedName>
        <fullName evidence="6">MADF domain-containing protein</fullName>
    </recommendedName>
</protein>
<feature type="domain" description="Myb-like" evidence="2">
    <location>
        <begin position="55"/>
        <end position="121"/>
    </location>
</feature>
<evidence type="ECO:0000256" key="1">
    <source>
        <dbReference type="SAM" id="MobiDB-lite"/>
    </source>
</evidence>
<feature type="compositionally biased region" description="Pro residues" evidence="1">
    <location>
        <begin position="190"/>
        <end position="201"/>
    </location>
</feature>
<evidence type="ECO:0000313" key="5">
    <source>
        <dbReference type="Proteomes" id="UP000694388"/>
    </source>
</evidence>
<reference evidence="4" key="1">
    <citation type="submission" date="2025-08" db="UniProtKB">
        <authorList>
            <consortium name="Ensembl"/>
        </authorList>
    </citation>
    <scope>IDENTIFICATION</scope>
</reference>
<dbReference type="InterPro" id="IPR001005">
    <property type="entry name" value="SANT/Myb"/>
</dbReference>
<dbReference type="Proteomes" id="UP000694388">
    <property type="component" value="Unplaced"/>
</dbReference>